<evidence type="ECO:0000256" key="1">
    <source>
        <dbReference type="ARBA" id="ARBA00004651"/>
    </source>
</evidence>
<feature type="transmembrane region" description="Helical" evidence="7">
    <location>
        <begin position="53"/>
        <end position="72"/>
    </location>
</feature>
<comment type="subcellular location">
    <subcellularLocation>
        <location evidence="1 6">Cell membrane</location>
        <topology evidence="1 6">Multi-pass membrane protein</topology>
    </subcellularLocation>
</comment>
<dbReference type="SUPFAM" id="SSF103481">
    <property type="entry name" value="Multidrug resistance efflux transporter EmrE"/>
    <property type="match status" value="1"/>
</dbReference>
<dbReference type="Proteomes" id="UP001500631">
    <property type="component" value="Unassembled WGS sequence"/>
</dbReference>
<dbReference type="InterPro" id="IPR000390">
    <property type="entry name" value="Small_drug/metabolite_transptr"/>
</dbReference>
<name>A0ABP9MH40_9GAMM</name>
<dbReference type="PANTHER" id="PTHR30561:SF7">
    <property type="entry name" value="GUANIDINIUM EFFLUX SYSTEM SUBUNIT GDNC-RELATED"/>
    <property type="match status" value="1"/>
</dbReference>
<gene>
    <name evidence="8" type="ORF">GCM10023338_03010</name>
</gene>
<keyword evidence="9" id="KW-1185">Reference proteome</keyword>
<dbReference type="Pfam" id="PF00893">
    <property type="entry name" value="Multi_Drug_Res"/>
    <property type="match status" value="1"/>
</dbReference>
<dbReference type="EMBL" id="BAABKE010000001">
    <property type="protein sequence ID" value="GAA5094569.1"/>
    <property type="molecule type" value="Genomic_DNA"/>
</dbReference>
<keyword evidence="5 7" id="KW-0472">Membrane</keyword>
<evidence type="ECO:0000256" key="2">
    <source>
        <dbReference type="ARBA" id="ARBA00022475"/>
    </source>
</evidence>
<keyword evidence="2" id="KW-1003">Cell membrane</keyword>
<feature type="transmembrane region" description="Helical" evidence="7">
    <location>
        <begin position="6"/>
        <end position="22"/>
    </location>
</feature>
<accession>A0ABP9MH40</accession>
<protein>
    <submittedName>
        <fullName evidence="8">Multidrug efflux SMR transporter</fullName>
    </submittedName>
</protein>
<proteinExistence type="inferred from homology"/>
<feature type="transmembrane region" description="Helical" evidence="7">
    <location>
        <begin position="84"/>
        <end position="102"/>
    </location>
</feature>
<evidence type="ECO:0000256" key="6">
    <source>
        <dbReference type="RuleBase" id="RU003942"/>
    </source>
</evidence>
<dbReference type="InterPro" id="IPR037185">
    <property type="entry name" value="EmrE-like"/>
</dbReference>
<reference evidence="9" key="1">
    <citation type="journal article" date="2019" name="Int. J. Syst. Evol. Microbiol.">
        <title>The Global Catalogue of Microorganisms (GCM) 10K type strain sequencing project: providing services to taxonomists for standard genome sequencing and annotation.</title>
        <authorList>
            <consortium name="The Broad Institute Genomics Platform"/>
            <consortium name="The Broad Institute Genome Sequencing Center for Infectious Disease"/>
            <person name="Wu L."/>
            <person name="Ma J."/>
        </authorList>
    </citation>
    <scope>NUCLEOTIDE SEQUENCE [LARGE SCALE GENOMIC DNA]</scope>
    <source>
        <strain evidence="9">JCM 18424</strain>
    </source>
</reference>
<dbReference type="Gene3D" id="1.10.3730.20">
    <property type="match status" value="1"/>
</dbReference>
<evidence type="ECO:0000256" key="3">
    <source>
        <dbReference type="ARBA" id="ARBA00022692"/>
    </source>
</evidence>
<feature type="transmembrane region" description="Helical" evidence="7">
    <location>
        <begin position="29"/>
        <end position="47"/>
    </location>
</feature>
<keyword evidence="3 6" id="KW-0812">Transmembrane</keyword>
<dbReference type="RefSeq" id="WP_077926261.1">
    <property type="nucleotide sequence ID" value="NZ_BAABKE010000001.1"/>
</dbReference>
<evidence type="ECO:0000256" key="7">
    <source>
        <dbReference type="SAM" id="Phobius"/>
    </source>
</evidence>
<evidence type="ECO:0000313" key="9">
    <source>
        <dbReference type="Proteomes" id="UP001500631"/>
    </source>
</evidence>
<dbReference type="InterPro" id="IPR045324">
    <property type="entry name" value="Small_multidrug_res"/>
</dbReference>
<comment type="caution">
    <text evidence="8">The sequence shown here is derived from an EMBL/GenBank/DDBJ whole genome shotgun (WGS) entry which is preliminary data.</text>
</comment>
<evidence type="ECO:0000313" key="8">
    <source>
        <dbReference type="EMBL" id="GAA5094569.1"/>
    </source>
</evidence>
<keyword evidence="4 7" id="KW-1133">Transmembrane helix</keyword>
<sequence>MFNKAWIYVGLTSVFELIWLYGFNRAHTLMEWAIVIGFIVLDLNFLAKACQYLAAGTVYAVFAATGTIGTILMDTFLLGTSISIGMMACMALILIGVIGLNLSDPSSDEEESHG</sequence>
<comment type="similarity">
    <text evidence="6">Belongs to the drug/metabolite transporter (DMT) superfamily. Small multidrug resistance (SMR) (TC 2.A.7.1) family.</text>
</comment>
<evidence type="ECO:0000256" key="5">
    <source>
        <dbReference type="ARBA" id="ARBA00023136"/>
    </source>
</evidence>
<dbReference type="PANTHER" id="PTHR30561">
    <property type="entry name" value="SMR FAMILY PROTON-DEPENDENT DRUG EFFLUX TRANSPORTER SUGE"/>
    <property type="match status" value="1"/>
</dbReference>
<evidence type="ECO:0000256" key="4">
    <source>
        <dbReference type="ARBA" id="ARBA00022989"/>
    </source>
</evidence>
<organism evidence="8 9">
    <name type="scientific">Wohlfahrtiimonas larvae</name>
    <dbReference type="NCBI Taxonomy" id="1157986"/>
    <lineage>
        <taxon>Bacteria</taxon>
        <taxon>Pseudomonadati</taxon>
        <taxon>Pseudomonadota</taxon>
        <taxon>Gammaproteobacteria</taxon>
        <taxon>Cardiobacteriales</taxon>
        <taxon>Ignatzschineriaceae</taxon>
        <taxon>Wohlfahrtiimonas</taxon>
    </lineage>
</organism>